<gene>
    <name evidence="2" type="ORF">FHR96_002478</name>
</gene>
<evidence type="ECO:0000313" key="3">
    <source>
        <dbReference type="Proteomes" id="UP000525987"/>
    </source>
</evidence>
<proteinExistence type="predicted"/>
<keyword evidence="3" id="KW-1185">Reference proteome</keyword>
<evidence type="ECO:0000259" key="1">
    <source>
        <dbReference type="Pfam" id="PF12680"/>
    </source>
</evidence>
<evidence type="ECO:0000313" key="2">
    <source>
        <dbReference type="EMBL" id="MBB3141598.1"/>
    </source>
</evidence>
<dbReference type="InterPro" id="IPR032710">
    <property type="entry name" value="NTF2-like_dom_sf"/>
</dbReference>
<protein>
    <submittedName>
        <fullName evidence="2">Ketosteroid isomerase-like protein</fullName>
    </submittedName>
</protein>
<dbReference type="GO" id="GO:0016853">
    <property type="term" value="F:isomerase activity"/>
    <property type="evidence" value="ECO:0007669"/>
    <property type="project" value="UniProtKB-KW"/>
</dbReference>
<dbReference type="Gene3D" id="3.10.450.50">
    <property type="match status" value="1"/>
</dbReference>
<dbReference type="RefSeq" id="WP_183387970.1">
    <property type="nucleotide sequence ID" value="NZ_JACHXM010000011.1"/>
</dbReference>
<reference evidence="2 3" key="1">
    <citation type="submission" date="2020-08" db="EMBL/GenBank/DDBJ databases">
        <title>Genomic Encyclopedia of Type Strains, Phase III (KMG-III): the genomes of soil and plant-associated and newly described type strains.</title>
        <authorList>
            <person name="Whitman W."/>
        </authorList>
    </citation>
    <scope>NUCLEOTIDE SEQUENCE [LARGE SCALE GENOMIC DNA]</scope>
    <source>
        <strain evidence="2 3">CECT 5995</strain>
    </source>
</reference>
<dbReference type="AlphaFoldDB" id="A0A7W5C0I8"/>
<dbReference type="Proteomes" id="UP000525987">
    <property type="component" value="Unassembled WGS sequence"/>
</dbReference>
<keyword evidence="2" id="KW-0413">Isomerase</keyword>
<feature type="domain" description="SnoaL-like" evidence="1">
    <location>
        <begin position="13"/>
        <end position="109"/>
    </location>
</feature>
<dbReference type="InterPro" id="IPR037401">
    <property type="entry name" value="SnoaL-like"/>
</dbReference>
<name>A0A7W5C0I8_9GAMM</name>
<accession>A0A7W5C0I8</accession>
<dbReference type="EMBL" id="JACHXM010000011">
    <property type="protein sequence ID" value="MBB3141598.1"/>
    <property type="molecule type" value="Genomic_DNA"/>
</dbReference>
<organism evidence="2 3">
    <name type="scientific">Halomonas organivorans</name>
    <dbReference type="NCBI Taxonomy" id="257772"/>
    <lineage>
        <taxon>Bacteria</taxon>
        <taxon>Pseudomonadati</taxon>
        <taxon>Pseudomonadota</taxon>
        <taxon>Gammaproteobacteria</taxon>
        <taxon>Oceanospirillales</taxon>
        <taxon>Halomonadaceae</taxon>
        <taxon>Halomonas</taxon>
    </lineage>
</organism>
<sequence>MSPDPALEAFCAFYNKLDKSCTKNLYKIYTPDVSFVDPLHRIDGLAALERDFAGLYENVTACRFVFHEQQRQGDIAFVTWTMHLAHRRLSSGREITVEGASRLVFAADGSGRVSHHRDYFDAGELLYERLPLLGPLVRWMKRHAAGG</sequence>
<dbReference type="Pfam" id="PF12680">
    <property type="entry name" value="SnoaL_2"/>
    <property type="match status" value="1"/>
</dbReference>
<comment type="caution">
    <text evidence="2">The sequence shown here is derived from an EMBL/GenBank/DDBJ whole genome shotgun (WGS) entry which is preliminary data.</text>
</comment>
<dbReference type="SUPFAM" id="SSF54427">
    <property type="entry name" value="NTF2-like"/>
    <property type="match status" value="1"/>
</dbReference>